<dbReference type="SUPFAM" id="SSF103473">
    <property type="entry name" value="MFS general substrate transporter"/>
    <property type="match status" value="1"/>
</dbReference>
<dbReference type="Proteomes" id="UP000269539">
    <property type="component" value="Unassembled WGS sequence"/>
</dbReference>
<evidence type="ECO:0000256" key="2">
    <source>
        <dbReference type="ARBA" id="ARBA00022448"/>
    </source>
</evidence>
<dbReference type="GO" id="GO:0022857">
    <property type="term" value="F:transmembrane transporter activity"/>
    <property type="evidence" value="ECO:0007669"/>
    <property type="project" value="TreeGrafter"/>
</dbReference>
<keyword evidence="5" id="KW-0472">Membrane</keyword>
<name>A0A3M7EUM5_HORWE</name>
<keyword evidence="3" id="KW-0812">Transmembrane</keyword>
<evidence type="ECO:0000313" key="6">
    <source>
        <dbReference type="EMBL" id="RMY80278.1"/>
    </source>
</evidence>
<organism evidence="6 7">
    <name type="scientific">Hortaea werneckii</name>
    <name type="common">Black yeast</name>
    <name type="synonym">Cladosporium werneckii</name>
    <dbReference type="NCBI Taxonomy" id="91943"/>
    <lineage>
        <taxon>Eukaryota</taxon>
        <taxon>Fungi</taxon>
        <taxon>Dikarya</taxon>
        <taxon>Ascomycota</taxon>
        <taxon>Pezizomycotina</taxon>
        <taxon>Dothideomycetes</taxon>
        <taxon>Dothideomycetidae</taxon>
        <taxon>Mycosphaerellales</taxon>
        <taxon>Teratosphaeriaceae</taxon>
        <taxon>Hortaea</taxon>
    </lineage>
</organism>
<evidence type="ECO:0000256" key="4">
    <source>
        <dbReference type="ARBA" id="ARBA00022989"/>
    </source>
</evidence>
<keyword evidence="2" id="KW-0813">Transport</keyword>
<evidence type="ECO:0000256" key="3">
    <source>
        <dbReference type="ARBA" id="ARBA00022692"/>
    </source>
</evidence>
<evidence type="ECO:0000313" key="7">
    <source>
        <dbReference type="Proteomes" id="UP000269539"/>
    </source>
</evidence>
<evidence type="ECO:0000256" key="1">
    <source>
        <dbReference type="ARBA" id="ARBA00004141"/>
    </source>
</evidence>
<accession>A0A3M7EUM5</accession>
<gene>
    <name evidence="6" type="ORF">D0864_08733</name>
</gene>
<keyword evidence="4" id="KW-1133">Transmembrane helix</keyword>
<evidence type="ECO:0000256" key="5">
    <source>
        <dbReference type="ARBA" id="ARBA00023136"/>
    </source>
</evidence>
<protein>
    <recommendedName>
        <fullName evidence="8">Major facilitator superfamily (MFS) profile domain-containing protein</fullName>
    </recommendedName>
</protein>
<dbReference type="GO" id="GO:0016020">
    <property type="term" value="C:membrane"/>
    <property type="evidence" value="ECO:0007669"/>
    <property type="project" value="UniProtKB-SubCell"/>
</dbReference>
<dbReference type="PANTHER" id="PTHR43791">
    <property type="entry name" value="PERMEASE-RELATED"/>
    <property type="match status" value="1"/>
</dbReference>
<sequence>MKPLVCLVYLMNYIDRNNYPAPRLEQMFQDSGISNNPYSIGLSILFVGCVLAQVPSNLLLDYCGRPYLGFLATLWRLVSTLSSQTDTASRTIALPFILGLVGKQAVVAGGEVQKTC</sequence>
<comment type="caution">
    <text evidence="6">The sequence shown here is derived from an EMBL/GenBank/DDBJ whole genome shotgun (WGS) entry which is preliminary data.</text>
</comment>
<reference evidence="6 7" key="1">
    <citation type="journal article" date="2018" name="BMC Genomics">
        <title>Genomic evidence for intraspecific hybridization in a clonal and extremely halotolerant yeast.</title>
        <authorList>
            <person name="Gostincar C."/>
            <person name="Stajich J.E."/>
            <person name="Zupancic J."/>
            <person name="Zalar P."/>
            <person name="Gunde-Cimerman N."/>
        </authorList>
    </citation>
    <scope>NUCLEOTIDE SEQUENCE [LARGE SCALE GENOMIC DNA]</scope>
    <source>
        <strain evidence="6 7">EXF-10513</strain>
    </source>
</reference>
<dbReference type="InterPro" id="IPR036259">
    <property type="entry name" value="MFS_trans_sf"/>
</dbReference>
<dbReference type="EMBL" id="QWIO01001027">
    <property type="protein sequence ID" value="RMY80278.1"/>
    <property type="molecule type" value="Genomic_DNA"/>
</dbReference>
<comment type="subcellular location">
    <subcellularLocation>
        <location evidence="1">Membrane</location>
        <topology evidence="1">Multi-pass membrane protein</topology>
    </subcellularLocation>
</comment>
<proteinExistence type="predicted"/>
<dbReference type="PANTHER" id="PTHR43791:SF78">
    <property type="entry name" value="TRANSPORTER, PUTATIVE (AFU_ORTHOLOGUE AFUA_3G01370)-RELATED"/>
    <property type="match status" value="1"/>
</dbReference>
<dbReference type="AlphaFoldDB" id="A0A3M7EUM5"/>
<evidence type="ECO:0008006" key="8">
    <source>
        <dbReference type="Google" id="ProtNLM"/>
    </source>
</evidence>
<dbReference type="Gene3D" id="1.20.1250.20">
    <property type="entry name" value="MFS general substrate transporter like domains"/>
    <property type="match status" value="1"/>
</dbReference>